<reference evidence="2" key="1">
    <citation type="submission" date="2013-08" db="EMBL/GenBank/DDBJ databases">
        <authorList>
            <person name="Mendez C."/>
            <person name="Richter M."/>
            <person name="Ferrer M."/>
            <person name="Sanchez J."/>
        </authorList>
    </citation>
    <scope>NUCLEOTIDE SEQUENCE</scope>
</reference>
<dbReference type="GO" id="GO:0045338">
    <property type="term" value="P:farnesyl diphosphate metabolic process"/>
    <property type="evidence" value="ECO:0007669"/>
    <property type="project" value="InterPro"/>
</dbReference>
<evidence type="ECO:0000256" key="1">
    <source>
        <dbReference type="ARBA" id="ARBA00022679"/>
    </source>
</evidence>
<dbReference type="SUPFAM" id="SSF48576">
    <property type="entry name" value="Terpenoid synthases"/>
    <property type="match status" value="1"/>
</dbReference>
<dbReference type="CDD" id="cd00683">
    <property type="entry name" value="Trans_IPPS_HH"/>
    <property type="match status" value="1"/>
</dbReference>
<name>T1B8A7_9ZZZZ</name>
<dbReference type="Gene3D" id="1.10.600.10">
    <property type="entry name" value="Farnesyl Diphosphate Synthase"/>
    <property type="match status" value="1"/>
</dbReference>
<dbReference type="GO" id="GO:0051996">
    <property type="term" value="F:squalene synthase [NAD(P)H] activity"/>
    <property type="evidence" value="ECO:0007669"/>
    <property type="project" value="InterPro"/>
</dbReference>
<dbReference type="InterPro" id="IPR002060">
    <property type="entry name" value="Squ/phyt_synthse"/>
</dbReference>
<dbReference type="AlphaFoldDB" id="T1B8A7"/>
<dbReference type="InterPro" id="IPR019845">
    <property type="entry name" value="Squalene/phytoene_synthase_CS"/>
</dbReference>
<reference evidence="2" key="2">
    <citation type="journal article" date="2014" name="ISME J.">
        <title>Microbial stratification in low pH oxic and suboxic macroscopic growths along an acid mine drainage.</title>
        <authorList>
            <person name="Mendez-Garcia C."/>
            <person name="Mesa V."/>
            <person name="Sprenger R.R."/>
            <person name="Richter M."/>
            <person name="Diez M.S."/>
            <person name="Solano J."/>
            <person name="Bargiela R."/>
            <person name="Golyshina O.V."/>
            <person name="Manteca A."/>
            <person name="Ramos J.L."/>
            <person name="Gallego J.R."/>
            <person name="Llorente I."/>
            <person name="Martins Dos Santos V.A."/>
            <person name="Jensen O.N."/>
            <person name="Pelaez A.I."/>
            <person name="Sanchez J."/>
            <person name="Ferrer M."/>
        </authorList>
    </citation>
    <scope>NUCLEOTIDE SEQUENCE</scope>
</reference>
<keyword evidence="1" id="KW-0808">Transferase</keyword>
<accession>T1B8A7</accession>
<dbReference type="PANTHER" id="PTHR11626:SF2">
    <property type="entry name" value="SQUALENE SYNTHASE"/>
    <property type="match status" value="1"/>
</dbReference>
<dbReference type="InterPro" id="IPR033904">
    <property type="entry name" value="Trans_IPPS_HH"/>
</dbReference>
<dbReference type="InterPro" id="IPR044844">
    <property type="entry name" value="Trans_IPPS_euk-type"/>
</dbReference>
<dbReference type="PANTHER" id="PTHR11626">
    <property type="entry name" value="FARNESYL-DIPHOSPHATE FARNESYLTRANSFERASE"/>
    <property type="match status" value="1"/>
</dbReference>
<evidence type="ECO:0000313" key="2">
    <source>
        <dbReference type="EMBL" id="EQD49254.1"/>
    </source>
</evidence>
<protein>
    <submittedName>
        <fullName evidence="2">Squalene/phytoene synthase family protein</fullName>
    </submittedName>
</protein>
<dbReference type="PROSITE" id="PS01044">
    <property type="entry name" value="SQUALEN_PHYTOEN_SYN_1"/>
    <property type="match status" value="1"/>
</dbReference>
<dbReference type="InterPro" id="IPR008949">
    <property type="entry name" value="Isoprenoid_synthase_dom_sf"/>
</dbReference>
<proteinExistence type="predicted"/>
<comment type="caution">
    <text evidence="2">The sequence shown here is derived from an EMBL/GenBank/DDBJ whole genome shotgun (WGS) entry which is preliminary data.</text>
</comment>
<dbReference type="Pfam" id="PF00494">
    <property type="entry name" value="SQS_PSY"/>
    <property type="match status" value="1"/>
</dbReference>
<dbReference type="SFLD" id="SFLDS00005">
    <property type="entry name" value="Isoprenoid_Synthase_Type_I"/>
    <property type="match status" value="1"/>
</dbReference>
<dbReference type="SFLD" id="SFLDG01018">
    <property type="entry name" value="Squalene/Phytoene_Synthase_Lik"/>
    <property type="match status" value="1"/>
</dbReference>
<organism evidence="2">
    <name type="scientific">mine drainage metagenome</name>
    <dbReference type="NCBI Taxonomy" id="410659"/>
    <lineage>
        <taxon>unclassified sequences</taxon>
        <taxon>metagenomes</taxon>
        <taxon>ecological metagenomes</taxon>
    </lineage>
</organism>
<sequence length="387" mass="43912">MHIGTPEQMDEHDGRITKNHVRTVTMQQIPEIQAALLFQERILARVSRTFALTIPELPGDLRTIVGNAYLLCRIADTIEDDMELTPEAKTRFHDDLNHIVTGKLNPQRFADALIPHLYAQTPDAERELVANSHAVMMVTATFSDQTKASISRCLTIMCRGMPTFQRHVSLAGLSDLDELNQYCYYVAGVVGEMLTDLFCEHSEAIASRRSLLMPLAASFGQGLQMTNILKDFWEDRGGGSCWLPRDIFLHEQCDLTHIQMGQDNNGFQNSMRLLIGITQAHLRNAFKYALLIPPDETGIRNFCLWAIGFAVLSLQKLNHNLDFESGSEVKISRTTVRRVTRMVRWTVRHDRLLSWMFQLVVRGLPETQPTLVKLAVKNQKLPLSELD</sequence>
<gene>
    <name evidence="2" type="ORF">B1B_11730</name>
</gene>
<dbReference type="EMBL" id="AUZY01007650">
    <property type="protein sequence ID" value="EQD49254.1"/>
    <property type="molecule type" value="Genomic_DNA"/>
</dbReference>